<protein>
    <recommendedName>
        <fullName evidence="7">Thiol:disulfide interchange protein</fullName>
    </recommendedName>
</protein>
<evidence type="ECO:0000313" key="11">
    <source>
        <dbReference type="EMBL" id="EFG31162.2"/>
    </source>
</evidence>
<dbReference type="InterPro" id="IPR036249">
    <property type="entry name" value="Thioredoxin-like_sf"/>
</dbReference>
<dbReference type="Gene3D" id="3.10.450.70">
    <property type="entry name" value="Disulphide bond isomerase, DsbC/G, N-terminal"/>
    <property type="match status" value="1"/>
</dbReference>
<dbReference type="InterPro" id="IPR033954">
    <property type="entry name" value="DiS-bond_Isoase_DsbC/G"/>
</dbReference>
<feature type="chain" id="PRO_5010009454" description="Thiol:disulfide interchange protein" evidence="7">
    <location>
        <begin position="34"/>
        <end position="278"/>
    </location>
</feature>
<gene>
    <name evidence="11" type="ORF">HMPREF9021_00994</name>
</gene>
<comment type="function">
    <text evidence="7">Required for disulfide bond formation in some periplasmic proteins. Acts by transferring its disulfide bond to other proteins and is reduced in the process.</text>
</comment>
<dbReference type="Gene3D" id="3.40.30.10">
    <property type="entry name" value="Glutaredoxin"/>
    <property type="match status" value="1"/>
</dbReference>
<evidence type="ECO:0000256" key="3">
    <source>
        <dbReference type="ARBA" id="ARBA00022729"/>
    </source>
</evidence>
<reference evidence="11 12" key="1">
    <citation type="submission" date="2010-03" db="EMBL/GenBank/DDBJ databases">
        <authorList>
            <consortium name="The Broad Institute Genome Sequencing Platform"/>
            <person name="Ward D."/>
            <person name="Earl A."/>
            <person name="Feldgarden M."/>
            <person name="Gevers D."/>
            <person name="Young S."/>
            <person name="Zeng Q."/>
            <person name="Koehrsen M."/>
            <person name="Alvarado L."/>
            <person name="Berlin A.M."/>
            <person name="Borenstein D."/>
            <person name="Chapman S.B."/>
            <person name="Chen Z."/>
            <person name="Engels R."/>
            <person name="Freedman E."/>
            <person name="Gellesch M."/>
            <person name="Goldberg J."/>
            <person name="Griggs A."/>
            <person name="Gujja S."/>
            <person name="Heilman E.R."/>
            <person name="Heiman D.I."/>
            <person name="Hepburn T.A."/>
            <person name="Howarth C."/>
            <person name="Jen D."/>
            <person name="Larson L."/>
            <person name="Mehta T."/>
            <person name="Park D."/>
            <person name="Pearson M."/>
            <person name="Richards J."/>
            <person name="Roberts A."/>
            <person name="Saif S."/>
            <person name="Shea T.D."/>
            <person name="Shenoy N."/>
            <person name="Sisk P."/>
            <person name="Stolte C."/>
            <person name="Sykes S.N."/>
            <person name="Walk T."/>
            <person name="White J."/>
            <person name="Yandava C."/>
            <person name="Izard J."/>
            <person name="Baranova O.V."/>
            <person name="Blanton J.M."/>
            <person name="Tanner A.C."/>
            <person name="Dewhirst F."/>
            <person name="Haas B."/>
            <person name="Nusbaum C."/>
            <person name="Birren B."/>
        </authorList>
    </citation>
    <scope>NUCLEOTIDE SEQUENCE [LARGE SCALE GENOMIC DNA]</scope>
    <source>
        <strain evidence="11 12">ATCC 29453</strain>
    </source>
</reference>
<keyword evidence="4 7" id="KW-0574">Periplasm</keyword>
<dbReference type="AlphaFoldDB" id="V9H8P3"/>
<keyword evidence="3 7" id="KW-0732">Signal</keyword>
<accession>V9H8P3</accession>
<organism evidence="11 12">
    <name type="scientific">Simonsiella muelleri ATCC 29453</name>
    <dbReference type="NCBI Taxonomy" id="641147"/>
    <lineage>
        <taxon>Bacteria</taxon>
        <taxon>Pseudomonadati</taxon>
        <taxon>Pseudomonadota</taxon>
        <taxon>Betaproteobacteria</taxon>
        <taxon>Neisseriales</taxon>
        <taxon>Neisseriaceae</taxon>
        <taxon>Simonsiella</taxon>
    </lineage>
</organism>
<evidence type="ECO:0000256" key="7">
    <source>
        <dbReference type="RuleBase" id="RU364038"/>
    </source>
</evidence>
<dbReference type="PANTHER" id="PTHR35272:SF3">
    <property type="entry name" value="THIOL:DISULFIDE INTERCHANGE PROTEIN DSBC"/>
    <property type="match status" value="1"/>
</dbReference>
<keyword evidence="12" id="KW-1185">Reference proteome</keyword>
<feature type="signal peptide" evidence="7">
    <location>
        <begin position="1"/>
        <end position="33"/>
    </location>
</feature>
<dbReference type="GO" id="GO:0042597">
    <property type="term" value="C:periplasmic space"/>
    <property type="evidence" value="ECO:0007669"/>
    <property type="project" value="UniProtKB-SubCell"/>
</dbReference>
<dbReference type="InterPro" id="IPR012336">
    <property type="entry name" value="Thioredoxin-like_fold"/>
</dbReference>
<keyword evidence="5" id="KW-1015">Disulfide bond</keyword>
<comment type="similarity">
    <text evidence="2 7">Belongs to the thioredoxin family. DsbC subfamily.</text>
</comment>
<evidence type="ECO:0000259" key="10">
    <source>
        <dbReference type="Pfam" id="PF13098"/>
    </source>
</evidence>
<evidence type="ECO:0000256" key="4">
    <source>
        <dbReference type="ARBA" id="ARBA00022764"/>
    </source>
</evidence>
<dbReference type="eggNOG" id="COG1651">
    <property type="taxonomic scope" value="Bacteria"/>
</dbReference>
<comment type="caution">
    <text evidence="11">The sequence shown here is derived from an EMBL/GenBank/DDBJ whole genome shotgun (WGS) entry which is preliminary data.</text>
</comment>
<feature type="region of interest" description="Disordered" evidence="8">
    <location>
        <begin position="31"/>
        <end position="52"/>
    </location>
</feature>
<dbReference type="HOGENOM" id="CLU_083593_1_0_4"/>
<dbReference type="EMBL" id="ADCY02000032">
    <property type="protein sequence ID" value="EFG31162.2"/>
    <property type="molecule type" value="Genomic_DNA"/>
</dbReference>
<reference evidence="11 12" key="2">
    <citation type="submission" date="2011-10" db="EMBL/GenBank/DDBJ databases">
        <title>The Genome Sequence of Simonsiella muelleri ATCC 29453.</title>
        <authorList>
            <consortium name="The Broad Institute Genome Sequencing Platform"/>
            <consortium name="The Broad Institute Genome Sequencing Center for Infectious Disease"/>
            <person name="Earl A."/>
            <person name="Ward D."/>
            <person name="Feldgarden M."/>
            <person name="Gevers D."/>
            <person name="Izard J."/>
            <person name="Baranova O.V."/>
            <person name="Blanton J.M."/>
            <person name="Tanner A.C."/>
            <person name="Dewhirst F."/>
            <person name="Young S.K."/>
            <person name="Zeng Q."/>
            <person name="Gargeya S."/>
            <person name="Fitzgerald M."/>
            <person name="Haas B."/>
            <person name="Abouelleil A."/>
            <person name="Alvarado L."/>
            <person name="Arachchi H.M."/>
            <person name="Berlin A."/>
            <person name="Brown A."/>
            <person name="Chapman S.B."/>
            <person name="Chen Z."/>
            <person name="Dunbar C."/>
            <person name="Freedman E."/>
            <person name="Gearin G."/>
            <person name="Goldberg J."/>
            <person name="Griggs A."/>
            <person name="Gujja S."/>
            <person name="Heiman D."/>
            <person name="Howarth C."/>
            <person name="Larson L."/>
            <person name="Lui A."/>
            <person name="MacDonald P.J.P."/>
            <person name="Montmayeur A."/>
            <person name="Murphy C."/>
            <person name="Neiman D."/>
            <person name="Pearson M."/>
            <person name="Priest M."/>
            <person name="Roberts A."/>
            <person name="Saif S."/>
            <person name="Shea T."/>
            <person name="Shenoy N."/>
            <person name="Sisk P."/>
            <person name="Stolte C."/>
            <person name="Sykes S."/>
            <person name="Wortman J."/>
            <person name="Nusbaum C."/>
            <person name="Birren B."/>
        </authorList>
    </citation>
    <scope>NUCLEOTIDE SEQUENCE [LARGE SCALE GENOMIC DNA]</scope>
    <source>
        <strain evidence="11 12">ATCC 29453</strain>
    </source>
</reference>
<dbReference type="Pfam" id="PF10411">
    <property type="entry name" value="DsbC_N"/>
    <property type="match status" value="1"/>
</dbReference>
<feature type="domain" description="Disulphide bond isomerase DsbC/G N-terminal" evidence="9">
    <location>
        <begin position="61"/>
        <end position="126"/>
    </location>
</feature>
<name>V9H8P3_9NEIS</name>
<feature type="domain" description="Thioredoxin-like fold" evidence="10">
    <location>
        <begin position="150"/>
        <end position="271"/>
    </location>
</feature>
<dbReference type="InterPro" id="IPR009094">
    <property type="entry name" value="DiS-bond_isomerase_DsbC/G_N_sf"/>
</dbReference>
<dbReference type="PROSITE" id="PS51257">
    <property type="entry name" value="PROKAR_LIPOPROTEIN"/>
    <property type="match status" value="1"/>
</dbReference>
<evidence type="ECO:0000256" key="8">
    <source>
        <dbReference type="SAM" id="MobiDB-lite"/>
    </source>
</evidence>
<dbReference type="STRING" id="641147.HMPREF9021_00994"/>
<evidence type="ECO:0000259" key="9">
    <source>
        <dbReference type="Pfam" id="PF10411"/>
    </source>
</evidence>
<evidence type="ECO:0000256" key="6">
    <source>
        <dbReference type="ARBA" id="ARBA00023284"/>
    </source>
</evidence>
<proteinExistence type="inferred from homology"/>
<dbReference type="InterPro" id="IPR051470">
    <property type="entry name" value="Thiol:disulfide_interchange"/>
</dbReference>
<dbReference type="CDD" id="cd03020">
    <property type="entry name" value="DsbA_DsbC_DsbG"/>
    <property type="match status" value="1"/>
</dbReference>
<dbReference type="Pfam" id="PF13098">
    <property type="entry name" value="Thioredoxin_2"/>
    <property type="match status" value="1"/>
</dbReference>
<dbReference type="SUPFAM" id="SSF54423">
    <property type="entry name" value="DsbC/DsbG N-terminal domain-like"/>
    <property type="match status" value="1"/>
</dbReference>
<dbReference type="PANTHER" id="PTHR35272">
    <property type="entry name" value="THIOL:DISULFIDE INTERCHANGE PROTEIN DSBC-RELATED"/>
    <property type="match status" value="1"/>
</dbReference>
<evidence type="ECO:0000256" key="1">
    <source>
        <dbReference type="ARBA" id="ARBA00004418"/>
    </source>
</evidence>
<evidence type="ECO:0000256" key="2">
    <source>
        <dbReference type="ARBA" id="ARBA00009813"/>
    </source>
</evidence>
<evidence type="ECO:0000256" key="5">
    <source>
        <dbReference type="ARBA" id="ARBA00023157"/>
    </source>
</evidence>
<dbReference type="Proteomes" id="UP000017813">
    <property type="component" value="Unassembled WGS sequence"/>
</dbReference>
<dbReference type="SUPFAM" id="SSF52833">
    <property type="entry name" value="Thioredoxin-like"/>
    <property type="match status" value="1"/>
</dbReference>
<dbReference type="InterPro" id="IPR018950">
    <property type="entry name" value="DiS-bond_isomerase_DsbC/G_N"/>
</dbReference>
<feature type="compositionally biased region" description="Low complexity" evidence="8">
    <location>
        <begin position="38"/>
        <end position="49"/>
    </location>
</feature>
<keyword evidence="6 7" id="KW-0676">Redox-active center</keyword>
<sequence>MMKTKKFALALIPAITLALMACGGTPATNNAQAATKENNSSSSVNKPVNTQVDKNVPADVAKAITQTLQTNYASQNLQVLSITTTPITGLYEVVVSGKQITYTDATGQFMLVGDLIATKEGRSLTEERKAILNQVDFNALPFDKAIKEVRGNGALKVAVFSDPDCPYCKRLERELAKMTNVTIYNFMMPIPSLHADAARKAVQIWCQPNRTQVWNAWMREGKAIPKVAECANPVAETTALGESFGFNGTPTLVFPNGKTQSGYLPMPEMEIVIKQNQK</sequence>
<comment type="subcellular location">
    <subcellularLocation>
        <location evidence="1 7">Periplasm</location>
    </subcellularLocation>
</comment>
<evidence type="ECO:0000313" key="12">
    <source>
        <dbReference type="Proteomes" id="UP000017813"/>
    </source>
</evidence>